<dbReference type="PANTHER" id="PTHR45080:SF32">
    <property type="entry name" value="MAM DOMAIN CONTAINING GLYCOSYLPHOSPHATIDYLINOSITOL ANCHOR 1"/>
    <property type="match status" value="1"/>
</dbReference>
<evidence type="ECO:0000313" key="3">
    <source>
        <dbReference type="Proteomes" id="UP000694548"/>
    </source>
</evidence>
<dbReference type="Proteomes" id="UP000694548">
    <property type="component" value="Chromosome sgr08"/>
</dbReference>
<reference evidence="2" key="1">
    <citation type="submission" date="2014-08" db="EMBL/GenBank/DDBJ databases">
        <authorList>
            <person name="Senf B."/>
            <person name="Petzold A."/>
            <person name="Downie B.R."/>
            <person name="Koch P."/>
            <person name="Platzer M."/>
        </authorList>
    </citation>
    <scope>NUCLEOTIDE SEQUENCE [LARGE SCALE GENOMIC DNA]</scope>
    <source>
        <strain evidence="2">GRZ</strain>
    </source>
</reference>
<dbReference type="PANTHER" id="PTHR45080">
    <property type="entry name" value="CONTACTIN 5"/>
    <property type="match status" value="1"/>
</dbReference>
<dbReference type="AlphaFoldDB" id="A0A8C6LA38"/>
<dbReference type="InterPro" id="IPR036179">
    <property type="entry name" value="Ig-like_dom_sf"/>
</dbReference>
<dbReference type="InterPro" id="IPR050958">
    <property type="entry name" value="Cell_Adh-Cytoskel_Orgn"/>
</dbReference>
<dbReference type="GO" id="GO:0007156">
    <property type="term" value="P:homophilic cell adhesion via plasma membrane adhesion molecules"/>
    <property type="evidence" value="ECO:0007669"/>
    <property type="project" value="TreeGrafter"/>
</dbReference>
<dbReference type="InterPro" id="IPR013098">
    <property type="entry name" value="Ig_I-set"/>
</dbReference>
<dbReference type="InterPro" id="IPR003598">
    <property type="entry name" value="Ig_sub2"/>
</dbReference>
<dbReference type="GO" id="GO:0030424">
    <property type="term" value="C:axon"/>
    <property type="evidence" value="ECO:0007669"/>
    <property type="project" value="TreeGrafter"/>
</dbReference>
<dbReference type="GO" id="GO:0005886">
    <property type="term" value="C:plasma membrane"/>
    <property type="evidence" value="ECO:0007669"/>
    <property type="project" value="TreeGrafter"/>
</dbReference>
<evidence type="ECO:0000313" key="2">
    <source>
        <dbReference type="Ensembl" id="ENSNFUP00015015844.1"/>
    </source>
</evidence>
<reference evidence="2" key="2">
    <citation type="submission" date="2025-08" db="UniProtKB">
        <authorList>
            <consortium name="Ensembl"/>
        </authorList>
    </citation>
    <scope>IDENTIFICATION</scope>
</reference>
<dbReference type="InterPro" id="IPR007110">
    <property type="entry name" value="Ig-like_dom"/>
</dbReference>
<reference evidence="2" key="3">
    <citation type="submission" date="2025-09" db="UniProtKB">
        <authorList>
            <consortium name="Ensembl"/>
        </authorList>
    </citation>
    <scope>IDENTIFICATION</scope>
</reference>
<feature type="domain" description="Ig-like" evidence="1">
    <location>
        <begin position="39"/>
        <end position="140"/>
    </location>
</feature>
<name>A0A8C6LA38_NOTFU</name>
<evidence type="ECO:0000259" key="1">
    <source>
        <dbReference type="PROSITE" id="PS50835"/>
    </source>
</evidence>
<proteinExistence type="predicted"/>
<dbReference type="GO" id="GO:0043025">
    <property type="term" value="C:neuronal cell body"/>
    <property type="evidence" value="ECO:0007669"/>
    <property type="project" value="TreeGrafter"/>
</dbReference>
<dbReference type="CDD" id="cd00096">
    <property type="entry name" value="Ig"/>
    <property type="match status" value="1"/>
</dbReference>
<dbReference type="SUPFAM" id="SSF48726">
    <property type="entry name" value="Immunoglobulin"/>
    <property type="match status" value="1"/>
</dbReference>
<dbReference type="FunFam" id="2.60.40.10:FF:000022">
    <property type="entry name" value="Cardiac titin"/>
    <property type="match status" value="1"/>
</dbReference>
<dbReference type="Ensembl" id="ENSNFUT00015016596.1">
    <property type="protein sequence ID" value="ENSNFUP00015015844.1"/>
    <property type="gene ID" value="ENSNFUG00015007617.1"/>
</dbReference>
<sequence length="153" mass="17708">MAKRSTRAWTVGFLLRTRWLFLRFQSPSRKTLEHICAQPLMRLEDLQTVEAVKGSVAQLECEVAGTAPFEISWLKNKKPITSDQKYKVIFQDSLSRLEVQTFESADVGDYQCVISNDVGKWTSYRAHLNHQPSQRELKVSPQCWETLSNYKEP</sequence>
<dbReference type="GO" id="GO:0050808">
    <property type="term" value="P:synapse organization"/>
    <property type="evidence" value="ECO:0007669"/>
    <property type="project" value="TreeGrafter"/>
</dbReference>
<protein>
    <recommendedName>
        <fullName evidence="1">Ig-like domain-containing protein</fullName>
    </recommendedName>
</protein>
<accession>A0A8C6LA38</accession>
<dbReference type="GO" id="GO:0008046">
    <property type="term" value="F:axon guidance receptor activity"/>
    <property type="evidence" value="ECO:0007669"/>
    <property type="project" value="TreeGrafter"/>
</dbReference>
<dbReference type="InterPro" id="IPR003599">
    <property type="entry name" value="Ig_sub"/>
</dbReference>
<dbReference type="GeneTree" id="ENSGT01110000267173"/>
<organism evidence="2 3">
    <name type="scientific">Nothobranchius furzeri</name>
    <name type="common">Turquoise killifish</name>
    <dbReference type="NCBI Taxonomy" id="105023"/>
    <lineage>
        <taxon>Eukaryota</taxon>
        <taxon>Metazoa</taxon>
        <taxon>Chordata</taxon>
        <taxon>Craniata</taxon>
        <taxon>Vertebrata</taxon>
        <taxon>Euteleostomi</taxon>
        <taxon>Actinopterygii</taxon>
        <taxon>Neopterygii</taxon>
        <taxon>Teleostei</taxon>
        <taxon>Neoteleostei</taxon>
        <taxon>Acanthomorphata</taxon>
        <taxon>Ovalentaria</taxon>
        <taxon>Atherinomorphae</taxon>
        <taxon>Cyprinodontiformes</taxon>
        <taxon>Nothobranchiidae</taxon>
        <taxon>Nothobranchius</taxon>
    </lineage>
</organism>
<dbReference type="Pfam" id="PF07679">
    <property type="entry name" value="I-set"/>
    <property type="match status" value="1"/>
</dbReference>
<dbReference type="InterPro" id="IPR013783">
    <property type="entry name" value="Ig-like_fold"/>
</dbReference>
<dbReference type="SMART" id="SM00409">
    <property type="entry name" value="IG"/>
    <property type="match status" value="1"/>
</dbReference>
<dbReference type="Gene3D" id="2.60.40.10">
    <property type="entry name" value="Immunoglobulins"/>
    <property type="match status" value="1"/>
</dbReference>
<dbReference type="SMART" id="SM00408">
    <property type="entry name" value="IGc2"/>
    <property type="match status" value="1"/>
</dbReference>
<dbReference type="PROSITE" id="PS50835">
    <property type="entry name" value="IG_LIKE"/>
    <property type="match status" value="1"/>
</dbReference>
<keyword evidence="3" id="KW-1185">Reference proteome</keyword>